<dbReference type="Proteomes" id="UP000240429">
    <property type="component" value="Unassembled WGS sequence"/>
</dbReference>
<evidence type="ECO:0000256" key="1">
    <source>
        <dbReference type="ARBA" id="ARBA00007789"/>
    </source>
</evidence>
<organism evidence="4 5">
    <name type="scientific">Streptomyces dioscori</name>
    <dbReference type="NCBI Taxonomy" id="2109333"/>
    <lineage>
        <taxon>Bacteria</taxon>
        <taxon>Bacillati</taxon>
        <taxon>Actinomycetota</taxon>
        <taxon>Actinomycetes</taxon>
        <taxon>Kitasatosporales</taxon>
        <taxon>Streptomycetaceae</taxon>
        <taxon>Streptomyces</taxon>
        <taxon>Streptomyces aurantiacus group</taxon>
    </lineage>
</organism>
<dbReference type="PANTHER" id="PTHR30137">
    <property type="entry name" value="LUCIFERASE-LIKE MONOOXYGENASE"/>
    <property type="match status" value="1"/>
</dbReference>
<dbReference type="OrthoDB" id="9780518at2"/>
<dbReference type="PANTHER" id="PTHR30137:SF6">
    <property type="entry name" value="LUCIFERASE-LIKE MONOOXYGENASE"/>
    <property type="match status" value="1"/>
</dbReference>
<evidence type="ECO:0000259" key="3">
    <source>
        <dbReference type="Pfam" id="PF00296"/>
    </source>
</evidence>
<feature type="domain" description="Luciferase-like" evidence="3">
    <location>
        <begin position="37"/>
        <end position="334"/>
    </location>
</feature>
<dbReference type="Gene3D" id="3.20.20.30">
    <property type="entry name" value="Luciferase-like domain"/>
    <property type="match status" value="1"/>
</dbReference>
<keyword evidence="4" id="KW-0503">Monooxygenase</keyword>
<dbReference type="RefSeq" id="WP_107016649.1">
    <property type="nucleotide sequence ID" value="NZ_KZ679041.1"/>
</dbReference>
<gene>
    <name evidence="4" type="ORF">C6Y14_12355</name>
</gene>
<dbReference type="InterPro" id="IPR050766">
    <property type="entry name" value="Bact_Lucif_Oxidored"/>
</dbReference>
<protein>
    <submittedName>
        <fullName evidence="4">Alkanal monooxygenase</fullName>
    </submittedName>
</protein>
<dbReference type="EMBL" id="PYBJ01000007">
    <property type="protein sequence ID" value="PSM42967.1"/>
    <property type="molecule type" value="Genomic_DNA"/>
</dbReference>
<dbReference type="FunFam" id="3.20.20.30:FF:000002">
    <property type="entry name" value="LLM class flavin-dependent oxidoreductase"/>
    <property type="match status" value="1"/>
</dbReference>
<evidence type="ECO:0000256" key="2">
    <source>
        <dbReference type="SAM" id="MobiDB-lite"/>
    </source>
</evidence>
<dbReference type="GO" id="GO:0005829">
    <property type="term" value="C:cytosol"/>
    <property type="evidence" value="ECO:0007669"/>
    <property type="project" value="TreeGrafter"/>
</dbReference>
<evidence type="ECO:0000313" key="4">
    <source>
        <dbReference type="EMBL" id="PSM42967.1"/>
    </source>
</evidence>
<dbReference type="Pfam" id="PF00296">
    <property type="entry name" value="Bac_luciferase"/>
    <property type="match status" value="1"/>
</dbReference>
<comment type="caution">
    <text evidence="4">The sequence shown here is derived from an EMBL/GenBank/DDBJ whole genome shotgun (WGS) entry which is preliminary data.</text>
</comment>
<dbReference type="AlphaFoldDB" id="A0A2P8Q9N9"/>
<comment type="similarity">
    <text evidence="1">To bacterial alkanal monooxygenase alpha and beta chains.</text>
</comment>
<accession>A0A2P8Q9N9</accession>
<dbReference type="SUPFAM" id="SSF51679">
    <property type="entry name" value="Bacterial luciferase-like"/>
    <property type="match status" value="1"/>
</dbReference>
<keyword evidence="4" id="KW-0560">Oxidoreductase</keyword>
<name>A0A2P8Q9N9_9ACTN</name>
<feature type="region of interest" description="Disordered" evidence="2">
    <location>
        <begin position="1"/>
        <end position="35"/>
    </location>
</feature>
<dbReference type="InterPro" id="IPR036661">
    <property type="entry name" value="Luciferase-like_sf"/>
</dbReference>
<dbReference type="InterPro" id="IPR019949">
    <property type="entry name" value="CmoO-like"/>
</dbReference>
<dbReference type="GO" id="GO:0004497">
    <property type="term" value="F:monooxygenase activity"/>
    <property type="evidence" value="ECO:0007669"/>
    <property type="project" value="UniProtKB-KW"/>
</dbReference>
<proteinExistence type="predicted"/>
<dbReference type="InterPro" id="IPR011251">
    <property type="entry name" value="Luciferase-like_dom"/>
</dbReference>
<keyword evidence="5" id="KW-1185">Reference proteome</keyword>
<reference evidence="4 5" key="1">
    <citation type="submission" date="2018-03" db="EMBL/GenBank/DDBJ databases">
        <title>Streptomyces dioscori sp. nov., a novel endophytic actinobacterium isolated from bulbil of Dioscorea bulbifera L.</title>
        <authorList>
            <person name="Zhikuan W."/>
        </authorList>
    </citation>
    <scope>NUCLEOTIDE SEQUENCE [LARGE SCALE GENOMIC DNA]</scope>
    <source>
        <strain evidence="4 5">A217</strain>
    </source>
</reference>
<sequence length="371" mass="39882">MRKTTVPDKASTDGPASLPPARVADMRPHGTSPAPLSVLDLTVVGEQDSPAEALRQTAEMAQLAERWGYRRFWVSEHHSFPASGSPAPAVLLAHLANVTRTIRLGSGGVMLTNHAPMVVAEQFGLLDALHPGRLDLGVGRAPGSLPSVAQALRRIADDTSTESFESQVNEVRNFLRGEFPEGHPYRRDQVHVVPKAPALPIWLLGSGTTGAEVAARLGLPFAAAHHINPVQTPRAIKVYREKFRPSEMLQAPHVMVAAQVVCVQDEAEAVSLARSGGLMLMLAAQGKLSVIPSPKTAEKYPYTADEQQFLDTWLERVIGGTPDAVRAGLTELQASMDADELMLTSLIHDPTARRLSHALVAQEFGLTGEQG</sequence>
<evidence type="ECO:0000313" key="5">
    <source>
        <dbReference type="Proteomes" id="UP000240429"/>
    </source>
</evidence>
<dbReference type="GO" id="GO:0016705">
    <property type="term" value="F:oxidoreductase activity, acting on paired donors, with incorporation or reduction of molecular oxygen"/>
    <property type="evidence" value="ECO:0007669"/>
    <property type="project" value="InterPro"/>
</dbReference>
<dbReference type="CDD" id="cd00347">
    <property type="entry name" value="Flavin_utilizing_monoxygenases"/>
    <property type="match status" value="1"/>
</dbReference>
<dbReference type="NCBIfam" id="TIGR03558">
    <property type="entry name" value="oxido_grp_1"/>
    <property type="match status" value="1"/>
</dbReference>